<feature type="compositionally biased region" description="Polar residues" evidence="1">
    <location>
        <begin position="34"/>
        <end position="56"/>
    </location>
</feature>
<name>A0A9P0D0P5_9CUCU</name>
<feature type="compositionally biased region" description="Polar residues" evidence="1">
    <location>
        <begin position="186"/>
        <end position="195"/>
    </location>
</feature>
<protein>
    <submittedName>
        <fullName evidence="2">Uncharacterized protein</fullName>
    </submittedName>
</protein>
<feature type="region of interest" description="Disordered" evidence="1">
    <location>
        <begin position="1"/>
        <end position="65"/>
    </location>
</feature>
<organism evidence="2 3">
    <name type="scientific">Psylliodes chrysocephalus</name>
    <dbReference type="NCBI Taxonomy" id="3402493"/>
    <lineage>
        <taxon>Eukaryota</taxon>
        <taxon>Metazoa</taxon>
        <taxon>Ecdysozoa</taxon>
        <taxon>Arthropoda</taxon>
        <taxon>Hexapoda</taxon>
        <taxon>Insecta</taxon>
        <taxon>Pterygota</taxon>
        <taxon>Neoptera</taxon>
        <taxon>Endopterygota</taxon>
        <taxon>Coleoptera</taxon>
        <taxon>Polyphaga</taxon>
        <taxon>Cucujiformia</taxon>
        <taxon>Chrysomeloidea</taxon>
        <taxon>Chrysomelidae</taxon>
        <taxon>Galerucinae</taxon>
        <taxon>Alticini</taxon>
        <taxon>Psylliodes</taxon>
    </lineage>
</organism>
<evidence type="ECO:0000256" key="1">
    <source>
        <dbReference type="SAM" id="MobiDB-lite"/>
    </source>
</evidence>
<dbReference type="Proteomes" id="UP001153636">
    <property type="component" value="Chromosome 6"/>
</dbReference>
<feature type="compositionally biased region" description="Basic residues" evidence="1">
    <location>
        <begin position="220"/>
        <end position="229"/>
    </location>
</feature>
<dbReference type="AlphaFoldDB" id="A0A9P0D0P5"/>
<feature type="compositionally biased region" description="Polar residues" evidence="1">
    <location>
        <begin position="1"/>
        <end position="10"/>
    </location>
</feature>
<reference evidence="2" key="1">
    <citation type="submission" date="2022-01" db="EMBL/GenBank/DDBJ databases">
        <authorList>
            <person name="King R."/>
        </authorList>
    </citation>
    <scope>NUCLEOTIDE SEQUENCE</scope>
</reference>
<proteinExistence type="predicted"/>
<gene>
    <name evidence="2" type="ORF">PSYICH_LOCUS12960</name>
</gene>
<keyword evidence="3" id="KW-1185">Reference proteome</keyword>
<sequence>MKNSPTSTPMASEHIMKNNPASTLMASEYGMKNSPASTPTASENGMKNSPASTPTASEHGMNDPSIHLVDWETVFSSGSINENSLMASEHGIKNSPASTPTTSEHPMKSSPASTPTASEHGIKNSPSSTQTVSECGMNGSSVPLFDWEPIFSRSSINENSHTASEHEIKNSPPSTPTIFEFEHETNSLSSTTTASERGMNNASPTPTISSNSSINENAPKAKKPPRKKFNVNPRYLGDVSASDMENPMISRRILKLSKQKILQQNRKICALQTDNRKLKHKVQKLSALTKHLQQCLFKCWGRH</sequence>
<dbReference type="EMBL" id="OV651818">
    <property type="protein sequence ID" value="CAH1111992.1"/>
    <property type="molecule type" value="Genomic_DNA"/>
</dbReference>
<feature type="region of interest" description="Disordered" evidence="1">
    <location>
        <begin position="158"/>
        <end position="232"/>
    </location>
</feature>
<evidence type="ECO:0000313" key="3">
    <source>
        <dbReference type="Proteomes" id="UP001153636"/>
    </source>
</evidence>
<feature type="compositionally biased region" description="Polar residues" evidence="1">
    <location>
        <begin position="95"/>
        <end position="117"/>
    </location>
</feature>
<feature type="region of interest" description="Disordered" evidence="1">
    <location>
        <begin position="89"/>
        <end position="137"/>
    </location>
</feature>
<feature type="compositionally biased region" description="Low complexity" evidence="1">
    <location>
        <begin position="200"/>
        <end position="218"/>
    </location>
</feature>
<feature type="compositionally biased region" description="Polar residues" evidence="1">
    <location>
        <begin position="124"/>
        <end position="137"/>
    </location>
</feature>
<evidence type="ECO:0000313" key="2">
    <source>
        <dbReference type="EMBL" id="CAH1111992.1"/>
    </source>
</evidence>
<accession>A0A9P0D0P5</accession>